<comment type="caution">
    <text evidence="2">The sequence shown here is derived from an EMBL/GenBank/DDBJ whole genome shotgun (WGS) entry which is preliminary data.</text>
</comment>
<dbReference type="EMBL" id="MU854342">
    <property type="protein sequence ID" value="KAK4042356.1"/>
    <property type="molecule type" value="Genomic_DNA"/>
</dbReference>
<feature type="region of interest" description="Disordered" evidence="1">
    <location>
        <begin position="1"/>
        <end position="29"/>
    </location>
</feature>
<dbReference type="AlphaFoldDB" id="A0AAN6PK40"/>
<gene>
    <name evidence="2" type="ORF">C8A01DRAFT_33562</name>
</gene>
<feature type="compositionally biased region" description="Basic residues" evidence="1">
    <location>
        <begin position="1"/>
        <end position="12"/>
    </location>
</feature>
<proteinExistence type="predicted"/>
<accession>A0AAN6PK40</accession>
<dbReference type="Proteomes" id="UP001303115">
    <property type="component" value="Unassembled WGS sequence"/>
</dbReference>
<evidence type="ECO:0000313" key="2">
    <source>
        <dbReference type="EMBL" id="KAK4042356.1"/>
    </source>
</evidence>
<evidence type="ECO:0000313" key="3">
    <source>
        <dbReference type="Proteomes" id="UP001303115"/>
    </source>
</evidence>
<organism evidence="2 3">
    <name type="scientific">Parachaetomium inaequale</name>
    <dbReference type="NCBI Taxonomy" id="2588326"/>
    <lineage>
        <taxon>Eukaryota</taxon>
        <taxon>Fungi</taxon>
        <taxon>Dikarya</taxon>
        <taxon>Ascomycota</taxon>
        <taxon>Pezizomycotina</taxon>
        <taxon>Sordariomycetes</taxon>
        <taxon>Sordariomycetidae</taxon>
        <taxon>Sordariales</taxon>
        <taxon>Chaetomiaceae</taxon>
        <taxon>Parachaetomium</taxon>
    </lineage>
</organism>
<keyword evidence="3" id="KW-1185">Reference proteome</keyword>
<name>A0AAN6PK40_9PEZI</name>
<evidence type="ECO:0000256" key="1">
    <source>
        <dbReference type="SAM" id="MobiDB-lite"/>
    </source>
</evidence>
<sequence>MSLHLQTHHAHRPPPQIPHNPSASKHSALANSILPPPQILHLIHLHNMHYTTPDRARSLAAAQAQTDLLTTRFTSPQTPAAAWPALKPLWLTEQHTNPFLTKQARLLATHLTTTLTPAEIQSTIIPTLTATTTTTTTITHHPSRERRTLEIASSPSQLSLLIYLYQHTRRLCLAQRELVYFRAHSRRLRQRAWKRAGDWVRASEGWRDHSTGRRRLARAAVGYRFRREGAETAREFDAVRWGVEMRGLTAKGKLGGEKWPGQEWFEVYKGVRYGRWWRNVKRREDRRREVEGVLERRGLRGAWGSGLLLRGGSPLRRGWTVS</sequence>
<protein>
    <submittedName>
        <fullName evidence="2">Uncharacterized protein</fullName>
    </submittedName>
</protein>
<reference evidence="3" key="1">
    <citation type="journal article" date="2023" name="Mol. Phylogenet. Evol.">
        <title>Genome-scale phylogeny and comparative genomics of the fungal order Sordariales.</title>
        <authorList>
            <person name="Hensen N."/>
            <person name="Bonometti L."/>
            <person name="Westerberg I."/>
            <person name="Brannstrom I.O."/>
            <person name="Guillou S."/>
            <person name="Cros-Aarteil S."/>
            <person name="Calhoun S."/>
            <person name="Haridas S."/>
            <person name="Kuo A."/>
            <person name="Mondo S."/>
            <person name="Pangilinan J."/>
            <person name="Riley R."/>
            <person name="LaButti K."/>
            <person name="Andreopoulos B."/>
            <person name="Lipzen A."/>
            <person name="Chen C."/>
            <person name="Yan M."/>
            <person name="Daum C."/>
            <person name="Ng V."/>
            <person name="Clum A."/>
            <person name="Steindorff A."/>
            <person name="Ohm R.A."/>
            <person name="Martin F."/>
            <person name="Silar P."/>
            <person name="Natvig D.O."/>
            <person name="Lalanne C."/>
            <person name="Gautier V."/>
            <person name="Ament-Velasquez S.L."/>
            <person name="Kruys A."/>
            <person name="Hutchinson M.I."/>
            <person name="Powell A.J."/>
            <person name="Barry K."/>
            <person name="Miller A.N."/>
            <person name="Grigoriev I.V."/>
            <person name="Debuchy R."/>
            <person name="Gladieux P."/>
            <person name="Hiltunen Thoren M."/>
            <person name="Johannesson H."/>
        </authorList>
    </citation>
    <scope>NUCLEOTIDE SEQUENCE [LARGE SCALE GENOMIC DNA]</scope>
    <source>
        <strain evidence="3">CBS 284.82</strain>
    </source>
</reference>